<keyword evidence="3" id="KW-0677">Repeat</keyword>
<dbReference type="RefSeq" id="WP_202335114.1">
    <property type="nucleotide sequence ID" value="NZ_CP068439.1"/>
</dbReference>
<name>A0ABX7DNH5_9FLAO</name>
<proteinExistence type="inferred from homology"/>
<organism evidence="8 9">
    <name type="scientific">Aequorivita iocasae</name>
    <dbReference type="NCBI Taxonomy" id="2803865"/>
    <lineage>
        <taxon>Bacteria</taxon>
        <taxon>Pseudomonadati</taxon>
        <taxon>Bacteroidota</taxon>
        <taxon>Flavobacteriia</taxon>
        <taxon>Flavobacteriales</taxon>
        <taxon>Flavobacteriaceae</taxon>
        <taxon>Aequorivita</taxon>
    </lineage>
</organism>
<evidence type="ECO:0000256" key="4">
    <source>
        <dbReference type="ARBA" id="ARBA00022803"/>
    </source>
</evidence>
<evidence type="ECO:0000313" key="9">
    <source>
        <dbReference type="Proteomes" id="UP000629420"/>
    </source>
</evidence>
<feature type="transmembrane region" description="Helical" evidence="7">
    <location>
        <begin position="328"/>
        <end position="347"/>
    </location>
</feature>
<keyword evidence="4 6" id="KW-0802">TPR repeat</keyword>
<evidence type="ECO:0000256" key="3">
    <source>
        <dbReference type="ARBA" id="ARBA00022737"/>
    </source>
</evidence>
<comment type="subcellular location">
    <subcellularLocation>
        <location evidence="1">Cytoplasm</location>
    </subcellularLocation>
</comment>
<dbReference type="PROSITE" id="PS50005">
    <property type="entry name" value="TPR"/>
    <property type="match status" value="1"/>
</dbReference>
<gene>
    <name evidence="8" type="ORF">JK629_07870</name>
</gene>
<dbReference type="SUPFAM" id="SSF46894">
    <property type="entry name" value="C-terminal effector domain of the bipartite response regulators"/>
    <property type="match status" value="1"/>
</dbReference>
<dbReference type="InterPro" id="IPR019734">
    <property type="entry name" value="TPR_rpt"/>
</dbReference>
<dbReference type="SMART" id="SM00028">
    <property type="entry name" value="TPR"/>
    <property type="match status" value="5"/>
</dbReference>
<evidence type="ECO:0000256" key="6">
    <source>
        <dbReference type="PROSITE-ProRule" id="PRU00339"/>
    </source>
</evidence>
<keyword evidence="7" id="KW-0812">Transmembrane</keyword>
<dbReference type="EMBL" id="CP068439">
    <property type="protein sequence ID" value="QQX75277.1"/>
    <property type="molecule type" value="Genomic_DNA"/>
</dbReference>
<dbReference type="SUPFAM" id="SSF48452">
    <property type="entry name" value="TPR-like"/>
    <property type="match status" value="2"/>
</dbReference>
<evidence type="ECO:0000256" key="1">
    <source>
        <dbReference type="ARBA" id="ARBA00004496"/>
    </source>
</evidence>
<accession>A0ABX7DNH5</accession>
<keyword evidence="7" id="KW-1133">Transmembrane helix</keyword>
<keyword evidence="2" id="KW-0963">Cytoplasm</keyword>
<evidence type="ECO:0000256" key="5">
    <source>
        <dbReference type="ARBA" id="ARBA00038253"/>
    </source>
</evidence>
<protein>
    <submittedName>
        <fullName evidence="8">Tetratricopeptide repeat protein</fullName>
    </submittedName>
</protein>
<comment type="similarity">
    <text evidence="5">Belongs to the Rap family.</text>
</comment>
<dbReference type="InterPro" id="IPR016032">
    <property type="entry name" value="Sig_transdc_resp-reg_C-effctor"/>
</dbReference>
<evidence type="ECO:0000313" key="8">
    <source>
        <dbReference type="EMBL" id="QQX75277.1"/>
    </source>
</evidence>
<keyword evidence="9" id="KW-1185">Reference proteome</keyword>
<evidence type="ECO:0000256" key="2">
    <source>
        <dbReference type="ARBA" id="ARBA00022490"/>
    </source>
</evidence>
<dbReference type="InterPro" id="IPR051476">
    <property type="entry name" value="Bac_ResReg_Asp_Phosphatase"/>
</dbReference>
<dbReference type="InterPro" id="IPR011990">
    <property type="entry name" value="TPR-like_helical_dom_sf"/>
</dbReference>
<dbReference type="PANTHER" id="PTHR46630">
    <property type="entry name" value="TETRATRICOPEPTIDE REPEAT PROTEIN 29"/>
    <property type="match status" value="1"/>
</dbReference>
<feature type="repeat" description="TPR" evidence="6">
    <location>
        <begin position="102"/>
        <end position="135"/>
    </location>
</feature>
<reference evidence="8 9" key="1">
    <citation type="submission" date="2021-01" db="EMBL/GenBank/DDBJ databases">
        <title>Aequorivita sp. strain KX20305, a bacterium isolated from the sediment collected at a cold seep field in South China Sea.</title>
        <authorList>
            <person name="Zhang H."/>
            <person name="Li C."/>
        </authorList>
    </citation>
    <scope>NUCLEOTIDE SEQUENCE [LARGE SCALE GENOMIC DNA]</scope>
    <source>
        <strain evidence="8 9">KX20305</strain>
    </source>
</reference>
<evidence type="ECO:0000256" key="7">
    <source>
        <dbReference type="SAM" id="Phobius"/>
    </source>
</evidence>
<dbReference type="Pfam" id="PF13424">
    <property type="entry name" value="TPR_12"/>
    <property type="match status" value="1"/>
</dbReference>
<keyword evidence="7" id="KW-0472">Membrane</keyword>
<dbReference type="PANTHER" id="PTHR46630:SF1">
    <property type="entry name" value="TETRATRICOPEPTIDE REPEAT PROTEIN 29"/>
    <property type="match status" value="1"/>
</dbReference>
<dbReference type="Gene3D" id="1.25.40.10">
    <property type="entry name" value="Tetratricopeptide repeat domain"/>
    <property type="match status" value="1"/>
</dbReference>
<sequence length="516" mass="60345">MKLFFIVFLLIVSPLQNSKEQCQELIQTAIEALHKKEYPKSLELLINAQNIASSHQWHEEQFLALNNIANNYYQLSEFGEALENYLAAYNVAVSHLNPQREMVVLNNVGILYFEEKKYKEAENYFLKAYTIANEHNEKVKIGIYAINLGLVYNKLNHLDKANQYLKIAFPLLKNEKNILLQGKYALAENHFLKGDLKDAENLINALIPQLKNAELIEHQSEAYLLLSKIYQTKDDWSRAKQFAKEANYIKGSLDIQIKIYEQLSLLSYNSKDFKSSRTYRDSVIILKDSLFRVKSRNQFEGNKVKFDIKRFEKELEDNTLEFNAERKVFYILISAIALLLLLSIWAWRMHISKFKQKKIISESDQKIKMLELENELESKNRKLTVKALKIASRNELLQEVLQAIKSYKDLDSNSDLKKLVLQLKSHLRNDASWNDFLVHFEEANYGFLKNLKEKHPSLNTNDIRFISYLYMNLSIKEIASLFNITQDACRKRKERIAKKIGLPDTSSLYPYLSELQ</sequence>
<dbReference type="Proteomes" id="UP000629420">
    <property type="component" value="Chromosome"/>
</dbReference>